<reference evidence="7" key="1">
    <citation type="submission" date="2020-10" db="EMBL/GenBank/DDBJ databases">
        <authorList>
            <person name="Gilroy R."/>
        </authorList>
    </citation>
    <scope>NUCLEOTIDE SEQUENCE</scope>
    <source>
        <strain evidence="7">CHK176-22527</strain>
    </source>
</reference>
<feature type="binding site" evidence="4">
    <location>
        <position position="321"/>
    </location>
    <ligand>
        <name>S-adenosyl-L-methionine</name>
        <dbReference type="ChEBI" id="CHEBI:59789"/>
    </ligand>
</feature>
<dbReference type="Gene3D" id="2.40.50.1070">
    <property type="match status" value="1"/>
</dbReference>
<dbReference type="InterPro" id="IPR030390">
    <property type="entry name" value="MeTrfase_TrmA_AS"/>
</dbReference>
<dbReference type="InterPro" id="IPR012340">
    <property type="entry name" value="NA-bd_OB-fold"/>
</dbReference>
<evidence type="ECO:0000256" key="4">
    <source>
        <dbReference type="PROSITE-ProRule" id="PRU01024"/>
    </source>
</evidence>
<dbReference type="SUPFAM" id="SSF53335">
    <property type="entry name" value="S-adenosyl-L-methionine-dependent methyltransferases"/>
    <property type="match status" value="1"/>
</dbReference>
<evidence type="ECO:0000259" key="6">
    <source>
        <dbReference type="PROSITE" id="PS50926"/>
    </source>
</evidence>
<evidence type="ECO:0000313" key="8">
    <source>
        <dbReference type="Proteomes" id="UP000824159"/>
    </source>
</evidence>
<dbReference type="AlphaFoldDB" id="A0A9D1HC87"/>
<dbReference type="PROSITE" id="PS50926">
    <property type="entry name" value="TRAM"/>
    <property type="match status" value="1"/>
</dbReference>
<evidence type="ECO:0000313" key="7">
    <source>
        <dbReference type="EMBL" id="HIT99361.1"/>
    </source>
</evidence>
<evidence type="ECO:0000256" key="1">
    <source>
        <dbReference type="ARBA" id="ARBA00022603"/>
    </source>
</evidence>
<dbReference type="EMBL" id="DVLX01000040">
    <property type="protein sequence ID" value="HIT99361.1"/>
    <property type="molecule type" value="Genomic_DNA"/>
</dbReference>
<dbReference type="SUPFAM" id="SSF50249">
    <property type="entry name" value="Nucleic acid-binding proteins"/>
    <property type="match status" value="1"/>
</dbReference>
<dbReference type="Gene3D" id="2.40.50.140">
    <property type="entry name" value="Nucleic acid-binding proteins"/>
    <property type="match status" value="1"/>
</dbReference>
<dbReference type="GO" id="GO:0070475">
    <property type="term" value="P:rRNA base methylation"/>
    <property type="evidence" value="ECO:0007669"/>
    <property type="project" value="TreeGrafter"/>
</dbReference>
<protein>
    <submittedName>
        <fullName evidence="7">23S rRNA (Uracil(1939)-C(5))-methyltransferase RlmD</fullName>
        <ecNumber evidence="7">2.1.1.190</ecNumber>
    </submittedName>
</protein>
<name>A0A9D1HC87_9FIRM</name>
<feature type="binding site" evidence="4">
    <location>
        <position position="375"/>
    </location>
    <ligand>
        <name>S-adenosyl-L-methionine</name>
        <dbReference type="ChEBI" id="CHEBI:59789"/>
    </ligand>
</feature>
<dbReference type="InterPro" id="IPR002792">
    <property type="entry name" value="TRAM_dom"/>
</dbReference>
<dbReference type="PANTHER" id="PTHR11061:SF30">
    <property type="entry name" value="TRNA (URACIL(54)-C(5))-METHYLTRANSFERASE"/>
    <property type="match status" value="1"/>
</dbReference>
<dbReference type="Pfam" id="PF01938">
    <property type="entry name" value="TRAM"/>
    <property type="match status" value="1"/>
</dbReference>
<evidence type="ECO:0000256" key="3">
    <source>
        <dbReference type="ARBA" id="ARBA00022691"/>
    </source>
</evidence>
<comment type="caution">
    <text evidence="7">The sequence shown here is derived from an EMBL/GenBank/DDBJ whole genome shotgun (WGS) entry which is preliminary data.</text>
</comment>
<feature type="binding site" evidence="4">
    <location>
        <position position="354"/>
    </location>
    <ligand>
        <name>S-adenosyl-L-methionine</name>
        <dbReference type="ChEBI" id="CHEBI:59789"/>
    </ligand>
</feature>
<dbReference type="NCBIfam" id="TIGR00479">
    <property type="entry name" value="rumA"/>
    <property type="match status" value="1"/>
</dbReference>
<comment type="similarity">
    <text evidence="4">Belongs to the class I-like SAM-binding methyltransferase superfamily. RNA M5U methyltransferase family.</text>
</comment>
<sequence>MEKGSIYEVEIEDMSSEGSGIGRAEGMVVFIPGTVPGDIVRTEITGVKKRYSFGRVIEITAPSHYRNDGFECSALKKGCGGCRYSQVSYEKQLDLKEKKVRENIRRIAGLDAPDVKEIIGMKEDDNEGLGHLRYRNKAQFIVSTGGIITKKGGRIEAAGEVSVGFYRAKSHTPADCEDCILQSEAAVAAADALRRFMKEDHITAWDEKWRKGLMRHMIVRTAFSTGEVMVILVINGKGIPNMNKLVEMLDDAIYESGYSLESVILSIKKEAGRDAKGKNQISRGRGGDVLGEENIAAAGKPVIEDRIGNLKFEISPQSFYQVNPVQTERLYDKVREYCTAAYEKDRSPVILDLYCGVGSIGLYCADIAEYVIGIESVKAAVLDANRNAVINGIVNARYICGYAEEILPLYAQGGNEEGNYGLDDDLKGIIAKADIVILDPPRAGCRKELLEAVINIAPERIVYVSCDPATMARDIKILCEEGYDFIEATPVDMFPNTDSVETVVLLSKTKIR</sequence>
<feature type="domain" description="TRAM" evidence="6">
    <location>
        <begin position="1"/>
        <end position="58"/>
    </location>
</feature>
<feature type="binding site" evidence="4">
    <location>
        <position position="439"/>
    </location>
    <ligand>
        <name>S-adenosyl-L-methionine</name>
        <dbReference type="ChEBI" id="CHEBI:59789"/>
    </ligand>
</feature>
<keyword evidence="1 4" id="KW-0489">Methyltransferase</keyword>
<dbReference type="InterPro" id="IPR029063">
    <property type="entry name" value="SAM-dependent_MTases_sf"/>
</dbReference>
<dbReference type="Proteomes" id="UP000824159">
    <property type="component" value="Unassembled WGS sequence"/>
</dbReference>
<dbReference type="PROSITE" id="PS01230">
    <property type="entry name" value="TRMA_1"/>
    <property type="match status" value="1"/>
</dbReference>
<reference evidence="7" key="2">
    <citation type="journal article" date="2021" name="PeerJ">
        <title>Extensive microbial diversity within the chicken gut microbiome revealed by metagenomics and culture.</title>
        <authorList>
            <person name="Gilroy R."/>
            <person name="Ravi A."/>
            <person name="Getino M."/>
            <person name="Pursley I."/>
            <person name="Horton D.L."/>
            <person name="Alikhan N.F."/>
            <person name="Baker D."/>
            <person name="Gharbi K."/>
            <person name="Hall N."/>
            <person name="Watson M."/>
            <person name="Adriaenssens E.M."/>
            <person name="Foster-Nyarko E."/>
            <person name="Jarju S."/>
            <person name="Secka A."/>
            <person name="Antonio M."/>
            <person name="Oren A."/>
            <person name="Chaudhuri R.R."/>
            <person name="La Ragione R."/>
            <person name="Hildebrand F."/>
            <person name="Pallen M.J."/>
        </authorList>
    </citation>
    <scope>NUCLEOTIDE SEQUENCE</scope>
    <source>
        <strain evidence="7">CHK176-22527</strain>
    </source>
</reference>
<dbReference type="EC" id="2.1.1.190" evidence="7"/>
<keyword evidence="2 4" id="KW-0808">Transferase</keyword>
<accession>A0A9D1HC87</accession>
<organism evidence="7 8">
    <name type="scientific">Candidatus Allocopromorpha excrementavium</name>
    <dbReference type="NCBI Taxonomy" id="2840741"/>
    <lineage>
        <taxon>Bacteria</taxon>
        <taxon>Bacillati</taxon>
        <taxon>Bacillota</taxon>
        <taxon>Clostridia</taxon>
        <taxon>Eubacteriales</taxon>
        <taxon>Eubacteriaceae</taxon>
        <taxon>Eubacteriaceae incertae sedis</taxon>
        <taxon>Candidatus Allocopromorpha</taxon>
    </lineage>
</organism>
<dbReference type="PROSITE" id="PS51687">
    <property type="entry name" value="SAM_MT_RNA_M5U"/>
    <property type="match status" value="1"/>
</dbReference>
<feature type="active site" evidence="5">
    <location>
        <position position="466"/>
    </location>
</feature>
<dbReference type="GO" id="GO:0070041">
    <property type="term" value="F:rRNA (uridine-C5-)-methyltransferase activity"/>
    <property type="evidence" value="ECO:0007669"/>
    <property type="project" value="TreeGrafter"/>
</dbReference>
<keyword evidence="3 4" id="KW-0949">S-adenosyl-L-methionine</keyword>
<evidence type="ECO:0000256" key="5">
    <source>
        <dbReference type="PROSITE-ProRule" id="PRU10015"/>
    </source>
</evidence>
<feature type="active site" description="Nucleophile" evidence="4">
    <location>
        <position position="466"/>
    </location>
</feature>
<dbReference type="InterPro" id="IPR010280">
    <property type="entry name" value="U5_MeTrfase_fam"/>
</dbReference>
<gene>
    <name evidence="7" type="primary">rlmD</name>
    <name evidence="7" type="ORF">IAD12_03800</name>
</gene>
<dbReference type="Pfam" id="PF05958">
    <property type="entry name" value="tRNA_U5-meth_tr"/>
    <property type="match status" value="1"/>
</dbReference>
<dbReference type="Gene3D" id="3.40.50.150">
    <property type="entry name" value="Vaccinia Virus protein VP39"/>
    <property type="match status" value="1"/>
</dbReference>
<proteinExistence type="inferred from homology"/>
<evidence type="ECO:0000256" key="2">
    <source>
        <dbReference type="ARBA" id="ARBA00022679"/>
    </source>
</evidence>
<dbReference type="PANTHER" id="PTHR11061">
    <property type="entry name" value="RNA M5U METHYLTRANSFERASE"/>
    <property type="match status" value="1"/>
</dbReference>